<feature type="transmembrane region" description="Helical" evidence="9">
    <location>
        <begin position="807"/>
        <end position="825"/>
    </location>
</feature>
<dbReference type="PANTHER" id="PTHR43373">
    <property type="entry name" value="NA(+)/H(+) ANTIPORTER SUBUNIT"/>
    <property type="match status" value="1"/>
</dbReference>
<dbReference type="AlphaFoldDB" id="A0A542ZC93"/>
<evidence type="ECO:0000313" key="14">
    <source>
        <dbReference type="EMBL" id="TQL57870.1"/>
    </source>
</evidence>
<evidence type="ECO:0000259" key="12">
    <source>
        <dbReference type="Pfam" id="PF13244"/>
    </source>
</evidence>
<dbReference type="RefSeq" id="WP_142093691.1">
    <property type="nucleotide sequence ID" value="NZ_BAAAMD010000004.1"/>
</dbReference>
<dbReference type="InterPro" id="IPR046806">
    <property type="entry name" value="MrpA_C/MbhE"/>
</dbReference>
<evidence type="ECO:0000256" key="3">
    <source>
        <dbReference type="ARBA" id="ARBA00022475"/>
    </source>
</evidence>
<keyword evidence="5 9" id="KW-1133">Transmembrane helix</keyword>
<evidence type="ECO:0000256" key="7">
    <source>
        <dbReference type="RuleBase" id="RU000320"/>
    </source>
</evidence>
<dbReference type="OrthoDB" id="9811798at2"/>
<feature type="domain" description="MrpA C-terminal/MbhD" evidence="12">
    <location>
        <begin position="605"/>
        <end position="669"/>
    </location>
</feature>
<evidence type="ECO:0000313" key="15">
    <source>
        <dbReference type="Proteomes" id="UP000316196"/>
    </source>
</evidence>
<evidence type="ECO:0000256" key="9">
    <source>
        <dbReference type="SAM" id="Phobius"/>
    </source>
</evidence>
<keyword evidence="3" id="KW-1003">Cell membrane</keyword>
<dbReference type="Pfam" id="PF20501">
    <property type="entry name" value="MbhE"/>
    <property type="match status" value="1"/>
</dbReference>
<evidence type="ECO:0000259" key="13">
    <source>
        <dbReference type="Pfam" id="PF20501"/>
    </source>
</evidence>
<comment type="caution">
    <text evidence="14">The sequence shown here is derived from an EMBL/GenBank/DDBJ whole genome shotgun (WGS) entry which is preliminary data.</text>
</comment>
<evidence type="ECO:0000256" key="2">
    <source>
        <dbReference type="ARBA" id="ARBA00022448"/>
    </source>
</evidence>
<feature type="domain" description="NADH:quinone oxidoreductase/Mrp antiporter transmembrane" evidence="10">
    <location>
        <begin position="127"/>
        <end position="399"/>
    </location>
</feature>
<feature type="domain" description="MrpA C-terminal/MbhE" evidence="13">
    <location>
        <begin position="679"/>
        <end position="762"/>
    </location>
</feature>
<sequence>MLWTLLLVAVALVVSPALVVATGRRTGWLLAVVFLAAAALFTPTALAVWSGNIPTWSMPWIPELGVDLSLRADGLGVVFTYMALLIGAVVLTYSASYLPPSNRRRSMSFYPIMVAFTVAMIGLVLTDNLLVLFVAWELTSLASFLLIGRSGAGAEAPSMRTLLLTFTGGLFLLAAVGAMWARTGTTVLSEVLTHGVWDTDPLFTGAMALLVALAAMTKSAQFPFHVWLPDAMAAATPVSAYLHAAAVVKAGIFLLMRFSPAFADVPIWNALLICIGLFTSLFGGYLAIGQDDLKRLMAYSTVSQLGLIVAAVGVGTAFALGAAVVHTITHALFKSGLFMVVGVIDRATGTRDVRRLPHLARAMPAMFVVTVLGAASMAGVPPMLGFISKEGLLGAMRQAPGPIFNGWIAFAVMTISAVVTFTYTAKIVTGGYIDGDSDREVMPVSLGLRISSALPIVLGLPLALAAGLLDIPVNAATTAANTPGSPEPHVHLALWHGITPELIATAVVIGIGIVILARRTALHPHIERRRAAGDGTTAINRLYTLAGAMGRLVNRMANSDSPTRHLAFIALGLTAVIGLGAAHSHDKLPPLQDGVSQPLDALFLVLMTGAVIVVCTSNSRLGATVALSTIGIVGTTQIFSLGAPDVGLTQLLVESLTVIVIMLVLQKLPLTFGKPGKNRRPSALAIALLTGTAAGVATHLFNGRRFPSGTSRYYLGSGAQEAGGENVTNLILVEFRALDTFGELAVLGMTAVSVIAIISTVRHRHLDPPPKKDRSYVPAPKIPLQGPGTLAYRAVTQAWGNAVHMQMLVNLSTPMIGLLSLWLFWRGHNAPGGGFVAALVGSCIVAMVYLATSRDRQIGPPKLPLRLITAGIVIALVIGGVGFIKGSFLAPLHFYIGEVHLTTSLIFDVGIYLAVLGLMLVTFNLLGTSASTALQRGEQTRERADEAVEGELPGPMDTSRGERPIRYGRGTRILSTGREYRP</sequence>
<evidence type="ECO:0000256" key="4">
    <source>
        <dbReference type="ARBA" id="ARBA00022692"/>
    </source>
</evidence>
<feature type="transmembrane region" description="Helical" evidence="9">
    <location>
        <begin position="502"/>
        <end position="521"/>
    </location>
</feature>
<dbReference type="Pfam" id="PF13244">
    <property type="entry name" value="MbhD"/>
    <property type="match status" value="1"/>
</dbReference>
<evidence type="ECO:0000259" key="10">
    <source>
        <dbReference type="Pfam" id="PF00361"/>
    </source>
</evidence>
<evidence type="ECO:0000256" key="5">
    <source>
        <dbReference type="ARBA" id="ARBA00022989"/>
    </source>
</evidence>
<dbReference type="Pfam" id="PF00361">
    <property type="entry name" value="Proton_antipo_M"/>
    <property type="match status" value="1"/>
</dbReference>
<evidence type="ECO:0000256" key="8">
    <source>
        <dbReference type="SAM" id="MobiDB-lite"/>
    </source>
</evidence>
<feature type="transmembrane region" description="Helical" evidence="9">
    <location>
        <begin position="365"/>
        <end position="387"/>
    </location>
</feature>
<keyword evidence="2" id="KW-0813">Transport</keyword>
<keyword evidence="6 9" id="KW-0472">Membrane</keyword>
<feature type="transmembrane region" description="Helical" evidence="9">
    <location>
        <begin position="565"/>
        <end position="583"/>
    </location>
</feature>
<feature type="transmembrane region" description="Helical" evidence="9">
    <location>
        <begin position="6"/>
        <end position="23"/>
    </location>
</feature>
<feature type="region of interest" description="Disordered" evidence="8">
    <location>
        <begin position="936"/>
        <end position="964"/>
    </location>
</feature>
<feature type="transmembrane region" description="Helical" evidence="9">
    <location>
        <begin position="651"/>
        <end position="670"/>
    </location>
</feature>
<dbReference type="GO" id="GO:0005886">
    <property type="term" value="C:plasma membrane"/>
    <property type="evidence" value="ECO:0007669"/>
    <property type="project" value="UniProtKB-SubCell"/>
</dbReference>
<feature type="transmembrane region" description="Helical" evidence="9">
    <location>
        <begin position="28"/>
        <end position="49"/>
    </location>
</feature>
<dbReference type="PANTHER" id="PTHR43373:SF1">
    <property type="entry name" value="NA(+)_H(+) ANTIPORTER SUBUNIT A"/>
    <property type="match status" value="1"/>
</dbReference>
<protein>
    <submittedName>
        <fullName evidence="14">Multisubunit sodium/proton antiporter MrpA subunit /multisubunit sodium/proton antiporter MrpB subunit</fullName>
    </submittedName>
</protein>
<organism evidence="14 15">
    <name type="scientific">Propioniferax innocua</name>
    <dbReference type="NCBI Taxonomy" id="1753"/>
    <lineage>
        <taxon>Bacteria</taxon>
        <taxon>Bacillati</taxon>
        <taxon>Actinomycetota</taxon>
        <taxon>Actinomycetes</taxon>
        <taxon>Propionibacteriales</taxon>
        <taxon>Propionibacteriaceae</taxon>
        <taxon>Propioniferax</taxon>
    </lineage>
</organism>
<dbReference type="PRINTS" id="PR01434">
    <property type="entry name" value="NADHDHGNASE5"/>
</dbReference>
<feature type="transmembrane region" description="Helical" evidence="9">
    <location>
        <begin position="267"/>
        <end position="289"/>
    </location>
</feature>
<dbReference type="InterPro" id="IPR007182">
    <property type="entry name" value="MnhB"/>
</dbReference>
<feature type="transmembrane region" description="Helical" evidence="9">
    <location>
        <begin position="107"/>
        <end position="125"/>
    </location>
</feature>
<accession>A0A542ZC93</accession>
<proteinExistence type="predicted"/>
<dbReference type="NCBIfam" id="NF009290">
    <property type="entry name" value="PRK12650.1"/>
    <property type="match status" value="1"/>
</dbReference>
<evidence type="ECO:0000259" key="11">
    <source>
        <dbReference type="Pfam" id="PF04039"/>
    </source>
</evidence>
<name>A0A542ZC93_9ACTN</name>
<dbReference type="InterPro" id="IPR050616">
    <property type="entry name" value="CPA3_Na-H_Antiporter_A"/>
</dbReference>
<feature type="transmembrane region" description="Helical" evidence="9">
    <location>
        <begin position="407"/>
        <end position="425"/>
    </location>
</feature>
<feature type="transmembrane region" description="Helical" evidence="9">
    <location>
        <begin position="863"/>
        <end position="884"/>
    </location>
</feature>
<feature type="transmembrane region" description="Helical" evidence="9">
    <location>
        <begin position="296"/>
        <end position="318"/>
    </location>
</feature>
<feature type="transmembrane region" description="Helical" evidence="9">
    <location>
        <begin position="595"/>
        <end position="614"/>
    </location>
</feature>
<feature type="transmembrane region" description="Helical" evidence="9">
    <location>
        <begin position="131"/>
        <end position="149"/>
    </location>
</feature>
<dbReference type="EMBL" id="VFOR01000002">
    <property type="protein sequence ID" value="TQL57870.1"/>
    <property type="molecule type" value="Genomic_DNA"/>
</dbReference>
<feature type="transmembrane region" description="Helical" evidence="9">
    <location>
        <begin position="446"/>
        <end position="469"/>
    </location>
</feature>
<feature type="transmembrane region" description="Helical" evidence="9">
    <location>
        <begin position="161"/>
        <end position="181"/>
    </location>
</feature>
<feature type="transmembrane region" description="Helical" evidence="9">
    <location>
        <begin position="232"/>
        <end position="255"/>
    </location>
</feature>
<evidence type="ECO:0000256" key="6">
    <source>
        <dbReference type="ARBA" id="ARBA00023136"/>
    </source>
</evidence>
<feature type="transmembrane region" description="Helical" evidence="9">
    <location>
        <begin position="682"/>
        <end position="701"/>
    </location>
</feature>
<reference evidence="14 15" key="1">
    <citation type="submission" date="2019-06" db="EMBL/GenBank/DDBJ databases">
        <title>Sequencing the genomes of 1000 actinobacteria strains.</title>
        <authorList>
            <person name="Klenk H.-P."/>
        </authorList>
    </citation>
    <scope>NUCLEOTIDE SEQUENCE [LARGE SCALE GENOMIC DNA]</scope>
    <source>
        <strain evidence="14 15">DSM 8251</strain>
    </source>
</reference>
<dbReference type="Proteomes" id="UP000316196">
    <property type="component" value="Unassembled WGS sequence"/>
</dbReference>
<feature type="transmembrane region" description="Helical" evidence="9">
    <location>
        <begin position="324"/>
        <end position="344"/>
    </location>
</feature>
<feature type="transmembrane region" description="Helical" evidence="9">
    <location>
        <begin position="621"/>
        <end position="639"/>
    </location>
</feature>
<dbReference type="InterPro" id="IPR001750">
    <property type="entry name" value="ND/Mrp_TM"/>
</dbReference>
<keyword evidence="15" id="KW-1185">Reference proteome</keyword>
<feature type="transmembrane region" description="Helical" evidence="9">
    <location>
        <begin position="831"/>
        <end position="851"/>
    </location>
</feature>
<feature type="transmembrane region" description="Helical" evidence="9">
    <location>
        <begin position="74"/>
        <end position="95"/>
    </location>
</feature>
<dbReference type="InterPro" id="IPR025383">
    <property type="entry name" value="MrpA_C/MbhD"/>
</dbReference>
<feature type="transmembrane region" description="Helical" evidence="9">
    <location>
        <begin position="201"/>
        <end position="220"/>
    </location>
</feature>
<gene>
    <name evidence="14" type="ORF">FB460_1715</name>
</gene>
<comment type="subcellular location">
    <subcellularLocation>
        <location evidence="1">Cell membrane</location>
        <topology evidence="1">Multi-pass membrane protein</topology>
    </subcellularLocation>
    <subcellularLocation>
        <location evidence="7">Membrane</location>
        <topology evidence="7">Multi-pass membrane protein</topology>
    </subcellularLocation>
</comment>
<dbReference type="Pfam" id="PF04039">
    <property type="entry name" value="MnhB"/>
    <property type="match status" value="1"/>
</dbReference>
<feature type="transmembrane region" description="Helical" evidence="9">
    <location>
        <begin position="744"/>
        <end position="761"/>
    </location>
</feature>
<keyword evidence="4 7" id="KW-0812">Transmembrane</keyword>
<evidence type="ECO:0000256" key="1">
    <source>
        <dbReference type="ARBA" id="ARBA00004651"/>
    </source>
</evidence>
<feature type="transmembrane region" description="Helical" evidence="9">
    <location>
        <begin position="904"/>
        <end position="926"/>
    </location>
</feature>
<feature type="domain" description="Na+/H+ antiporter MnhB subunit-related protein" evidence="11">
    <location>
        <begin position="805"/>
        <end position="920"/>
    </location>
</feature>